<comment type="caution">
    <text evidence="10">The sequence shown here is derived from an EMBL/GenBank/DDBJ whole genome shotgun (WGS) entry which is preliminary data.</text>
</comment>
<protein>
    <submittedName>
        <fullName evidence="10">Acyl-ACP--UDP-N-acetylglucosamine O-acyltransferase</fullName>
        <ecNumber evidence="10">2.3.1.129</ecNumber>
    </submittedName>
</protein>
<dbReference type="Gene3D" id="2.160.10.10">
    <property type="entry name" value="Hexapeptide repeat proteins"/>
    <property type="match status" value="1"/>
</dbReference>
<dbReference type="AlphaFoldDB" id="A0A9D9DP79"/>
<keyword evidence="6" id="KW-0443">Lipid metabolism</keyword>
<evidence type="ECO:0000259" key="8">
    <source>
        <dbReference type="Pfam" id="PF13720"/>
    </source>
</evidence>
<dbReference type="GO" id="GO:0016020">
    <property type="term" value="C:membrane"/>
    <property type="evidence" value="ECO:0007669"/>
    <property type="project" value="GOC"/>
</dbReference>
<reference evidence="10" key="2">
    <citation type="journal article" date="2021" name="PeerJ">
        <title>Extensive microbial diversity within the chicken gut microbiome revealed by metagenomics and culture.</title>
        <authorList>
            <person name="Gilroy R."/>
            <person name="Ravi A."/>
            <person name="Getino M."/>
            <person name="Pursley I."/>
            <person name="Horton D.L."/>
            <person name="Alikhan N.F."/>
            <person name="Baker D."/>
            <person name="Gharbi K."/>
            <person name="Hall N."/>
            <person name="Watson M."/>
            <person name="Adriaenssens E.M."/>
            <person name="Foster-Nyarko E."/>
            <person name="Jarju S."/>
            <person name="Secka A."/>
            <person name="Antonio M."/>
            <person name="Oren A."/>
            <person name="Chaudhuri R.R."/>
            <person name="La Ragione R."/>
            <person name="Hildebrand F."/>
            <person name="Pallen M.J."/>
        </authorList>
    </citation>
    <scope>NUCLEOTIDE SEQUENCE</scope>
    <source>
        <strain evidence="10">10192</strain>
    </source>
</reference>
<dbReference type="Proteomes" id="UP000823632">
    <property type="component" value="Unassembled WGS sequence"/>
</dbReference>
<evidence type="ECO:0000313" key="11">
    <source>
        <dbReference type="Proteomes" id="UP000823632"/>
    </source>
</evidence>
<dbReference type="GO" id="GO:0008780">
    <property type="term" value="F:acyl-[acyl-carrier-protein]-UDP-N-acetylglucosamine O-acyltransferase activity"/>
    <property type="evidence" value="ECO:0007669"/>
    <property type="project" value="UniProtKB-EC"/>
</dbReference>
<evidence type="ECO:0000313" key="10">
    <source>
        <dbReference type="EMBL" id="MBO8431118.1"/>
    </source>
</evidence>
<dbReference type="InterPro" id="IPR018357">
    <property type="entry name" value="Hexapep_transf_CS"/>
</dbReference>
<gene>
    <name evidence="10" type="primary">lpxA</name>
    <name evidence="10" type="ORF">IAC76_06990</name>
</gene>
<proteinExistence type="predicted"/>
<evidence type="ECO:0000256" key="2">
    <source>
        <dbReference type="ARBA" id="ARBA00022516"/>
    </source>
</evidence>
<dbReference type="SUPFAM" id="SSF51161">
    <property type="entry name" value="Trimeric LpxA-like enzymes"/>
    <property type="match status" value="1"/>
</dbReference>
<dbReference type="PANTHER" id="PTHR43480:SF1">
    <property type="entry name" value="ACYL-[ACYL-CARRIER-PROTEIN]--UDP-N-ACETYLGLUCOSAMINE O-ACYLTRANSFERASE, MITOCHONDRIAL-RELATED"/>
    <property type="match status" value="1"/>
</dbReference>
<dbReference type="NCBIfam" id="TIGR01852">
    <property type="entry name" value="lipid_A_lpxA"/>
    <property type="match status" value="1"/>
</dbReference>
<accession>A0A9D9DP79</accession>
<dbReference type="InterPro" id="IPR011004">
    <property type="entry name" value="Trimer_LpxA-like_sf"/>
</dbReference>
<dbReference type="EMBL" id="JADIND010000152">
    <property type="protein sequence ID" value="MBO8431118.1"/>
    <property type="molecule type" value="Genomic_DNA"/>
</dbReference>
<feature type="domain" description="UDP N-acetylglucosamine O-acyltransferase C-terminal" evidence="8">
    <location>
        <begin position="173"/>
        <end position="253"/>
    </location>
</feature>
<keyword evidence="3" id="KW-0441">Lipid A biosynthesis</keyword>
<name>A0A9D9DP79_9BACT</name>
<organism evidence="10 11">
    <name type="scientific">Candidatus Scatousia excrementipullorum</name>
    <dbReference type="NCBI Taxonomy" id="2840936"/>
    <lineage>
        <taxon>Bacteria</taxon>
        <taxon>Candidatus Scatousia</taxon>
    </lineage>
</organism>
<dbReference type="Gene3D" id="1.20.1180.10">
    <property type="entry name" value="Udp N-acetylglucosamine O-acyltransferase, C-terminal domain"/>
    <property type="match status" value="1"/>
</dbReference>
<reference evidence="10" key="1">
    <citation type="submission" date="2020-10" db="EMBL/GenBank/DDBJ databases">
        <authorList>
            <person name="Gilroy R."/>
        </authorList>
    </citation>
    <scope>NUCLEOTIDE SEQUENCE</scope>
    <source>
        <strain evidence="10">10192</strain>
    </source>
</reference>
<dbReference type="NCBIfam" id="NF003657">
    <property type="entry name" value="PRK05289.1"/>
    <property type="match status" value="1"/>
</dbReference>
<dbReference type="InterPro" id="IPR056729">
    <property type="entry name" value="GMPPB_C"/>
</dbReference>
<dbReference type="InterPro" id="IPR010137">
    <property type="entry name" value="Lipid_A_LpxA"/>
</dbReference>
<dbReference type="PIRSF" id="PIRSF000456">
    <property type="entry name" value="UDP-GlcNAc_acltr"/>
    <property type="match status" value="1"/>
</dbReference>
<keyword evidence="7 10" id="KW-0012">Acyltransferase</keyword>
<dbReference type="CDD" id="cd03351">
    <property type="entry name" value="LbH_UDP-GlcNAc_AT"/>
    <property type="match status" value="1"/>
</dbReference>
<dbReference type="PANTHER" id="PTHR43480">
    <property type="entry name" value="ACYL-[ACYL-CARRIER-PROTEIN]--UDP-N-ACETYLGLUCOSAMINE O-ACYLTRANSFERASE"/>
    <property type="match status" value="1"/>
</dbReference>
<evidence type="ECO:0000259" key="9">
    <source>
        <dbReference type="Pfam" id="PF25087"/>
    </source>
</evidence>
<keyword evidence="5" id="KW-0677">Repeat</keyword>
<dbReference type="GO" id="GO:0009245">
    <property type="term" value="P:lipid A biosynthetic process"/>
    <property type="evidence" value="ECO:0007669"/>
    <property type="project" value="UniProtKB-KW"/>
</dbReference>
<dbReference type="InterPro" id="IPR037157">
    <property type="entry name" value="Acetyltransf_C_sf"/>
</dbReference>
<evidence type="ECO:0000256" key="3">
    <source>
        <dbReference type="ARBA" id="ARBA00022556"/>
    </source>
</evidence>
<evidence type="ECO:0000256" key="7">
    <source>
        <dbReference type="ARBA" id="ARBA00023315"/>
    </source>
</evidence>
<evidence type="ECO:0000256" key="6">
    <source>
        <dbReference type="ARBA" id="ARBA00023098"/>
    </source>
</evidence>
<dbReference type="EC" id="2.3.1.129" evidence="10"/>
<evidence type="ECO:0000256" key="5">
    <source>
        <dbReference type="ARBA" id="ARBA00022737"/>
    </source>
</evidence>
<keyword evidence="2" id="KW-0444">Lipid biosynthesis</keyword>
<keyword evidence="1" id="KW-0963">Cytoplasm</keyword>
<dbReference type="Pfam" id="PF13720">
    <property type="entry name" value="Acetyltransf_11"/>
    <property type="match status" value="1"/>
</dbReference>
<dbReference type="Pfam" id="PF25087">
    <property type="entry name" value="GMPPB_C"/>
    <property type="match status" value="1"/>
</dbReference>
<sequence>MIDKTAVIHPSAQIADDAIIGPYVIIGENVKIGSKTRVIANAYIEHAEIGERCTISPFATIGSEPQDLGYKGEATKVVIGDDTIIKENVTIHRGAACGDFTTRIGNKCLLMVGSHIAHNCVLADQVILANLVTLGGHVHVGFGAFVGGMSVFHQNIRIGDMAIISGFSASRQDILPYSKGEGRPPVPRGINVIAMKRRGVPQEIRTATNEAFKLLISEDLNTTQAIEKIRAEIPSNEYIENMINFIKTSKRGVLLKSHKTGHESLESEE</sequence>
<feature type="domain" description="Mannose-1-phosphate guanyltransferase C-terminal" evidence="9">
    <location>
        <begin position="5"/>
        <end position="93"/>
    </location>
</feature>
<dbReference type="InterPro" id="IPR029098">
    <property type="entry name" value="Acetyltransf_C"/>
</dbReference>
<evidence type="ECO:0000256" key="1">
    <source>
        <dbReference type="ARBA" id="ARBA00022490"/>
    </source>
</evidence>
<keyword evidence="4 10" id="KW-0808">Transferase</keyword>
<dbReference type="PROSITE" id="PS00101">
    <property type="entry name" value="HEXAPEP_TRANSFERASES"/>
    <property type="match status" value="1"/>
</dbReference>
<evidence type="ECO:0000256" key="4">
    <source>
        <dbReference type="ARBA" id="ARBA00022679"/>
    </source>
</evidence>